<protein>
    <submittedName>
        <fullName evidence="1">Mitochondrial import inner membrane translocase subunit TIM14-3-like protein</fullName>
    </submittedName>
</protein>
<comment type="caution">
    <text evidence="1">The sequence shown here is derived from an EMBL/GenBank/DDBJ whole genome shotgun (WGS) entry which is preliminary data.</text>
</comment>
<dbReference type="EMBL" id="SWLB01000008">
    <property type="protein sequence ID" value="KAF3335779.1"/>
    <property type="molecule type" value="Genomic_DNA"/>
</dbReference>
<name>A0A833RIX7_9POAL</name>
<gene>
    <name evidence="1" type="ORF">FCM35_KLT20286</name>
</gene>
<sequence>MSKLKFSLISEQFGCIVTPLITGLTVAAAAMGGRYMVHAWNNFKSYDRTPDAPLLSWRVCAPDDPSRGCFNPWY</sequence>
<organism evidence="1 2">
    <name type="scientific">Carex littledalei</name>
    <dbReference type="NCBI Taxonomy" id="544730"/>
    <lineage>
        <taxon>Eukaryota</taxon>
        <taxon>Viridiplantae</taxon>
        <taxon>Streptophyta</taxon>
        <taxon>Embryophyta</taxon>
        <taxon>Tracheophyta</taxon>
        <taxon>Spermatophyta</taxon>
        <taxon>Magnoliopsida</taxon>
        <taxon>Liliopsida</taxon>
        <taxon>Poales</taxon>
        <taxon>Cyperaceae</taxon>
        <taxon>Cyperoideae</taxon>
        <taxon>Cariceae</taxon>
        <taxon>Carex</taxon>
        <taxon>Carex subgen. Euthyceras</taxon>
    </lineage>
</organism>
<keyword evidence="2" id="KW-1185">Reference proteome</keyword>
<evidence type="ECO:0000313" key="1">
    <source>
        <dbReference type="EMBL" id="KAF3335779.1"/>
    </source>
</evidence>
<evidence type="ECO:0000313" key="2">
    <source>
        <dbReference type="Proteomes" id="UP000623129"/>
    </source>
</evidence>
<accession>A0A833RIX7</accession>
<dbReference type="Proteomes" id="UP000623129">
    <property type="component" value="Unassembled WGS sequence"/>
</dbReference>
<reference evidence="1" key="1">
    <citation type="submission" date="2020-01" db="EMBL/GenBank/DDBJ databases">
        <title>Genome sequence of Kobresia littledalei, the first chromosome-level genome in the family Cyperaceae.</title>
        <authorList>
            <person name="Qu G."/>
        </authorList>
    </citation>
    <scope>NUCLEOTIDE SEQUENCE</scope>
    <source>
        <strain evidence="1">C.B.Clarke</strain>
        <tissue evidence="1">Leaf</tissue>
    </source>
</reference>
<proteinExistence type="predicted"/>
<dbReference type="AlphaFoldDB" id="A0A833RIX7"/>